<gene>
    <name evidence="2" type="ORF">QBC38DRAFT_61069</name>
</gene>
<name>A0AAN6YU45_9PEZI</name>
<dbReference type="Gene3D" id="3.40.50.150">
    <property type="entry name" value="Vaccinia Virus protein VP39"/>
    <property type="match status" value="1"/>
</dbReference>
<dbReference type="EMBL" id="MU865444">
    <property type="protein sequence ID" value="KAK4223002.1"/>
    <property type="molecule type" value="Genomic_DNA"/>
</dbReference>
<dbReference type="CDD" id="cd02440">
    <property type="entry name" value="AdoMet_MTases"/>
    <property type="match status" value="1"/>
</dbReference>
<dbReference type="PANTHER" id="PTHR43861:SF3">
    <property type="entry name" value="PUTATIVE (AFU_ORTHOLOGUE AFUA_2G14390)-RELATED"/>
    <property type="match status" value="1"/>
</dbReference>
<dbReference type="GO" id="GO:0008168">
    <property type="term" value="F:methyltransferase activity"/>
    <property type="evidence" value="ECO:0007669"/>
    <property type="project" value="UniProtKB-KW"/>
</dbReference>
<keyword evidence="1" id="KW-0808">Transferase</keyword>
<dbReference type="GO" id="GO:0032259">
    <property type="term" value="P:methylation"/>
    <property type="evidence" value="ECO:0007669"/>
    <property type="project" value="UniProtKB-KW"/>
</dbReference>
<dbReference type="Pfam" id="PF13489">
    <property type="entry name" value="Methyltransf_23"/>
    <property type="match status" value="1"/>
</dbReference>
<organism evidence="2 3">
    <name type="scientific">Podospora fimiseda</name>
    <dbReference type="NCBI Taxonomy" id="252190"/>
    <lineage>
        <taxon>Eukaryota</taxon>
        <taxon>Fungi</taxon>
        <taxon>Dikarya</taxon>
        <taxon>Ascomycota</taxon>
        <taxon>Pezizomycotina</taxon>
        <taxon>Sordariomycetes</taxon>
        <taxon>Sordariomycetidae</taxon>
        <taxon>Sordariales</taxon>
        <taxon>Podosporaceae</taxon>
        <taxon>Podospora</taxon>
    </lineage>
</organism>
<keyword evidence="3" id="KW-1185">Reference proteome</keyword>
<dbReference type="AlphaFoldDB" id="A0AAN6YU45"/>
<dbReference type="Proteomes" id="UP001301958">
    <property type="component" value="Unassembled WGS sequence"/>
</dbReference>
<dbReference type="PANTHER" id="PTHR43861">
    <property type="entry name" value="TRANS-ACONITATE 2-METHYLTRANSFERASE-RELATED"/>
    <property type="match status" value="1"/>
</dbReference>
<comment type="caution">
    <text evidence="2">The sequence shown here is derived from an EMBL/GenBank/DDBJ whole genome shotgun (WGS) entry which is preliminary data.</text>
</comment>
<reference evidence="2" key="1">
    <citation type="journal article" date="2023" name="Mol. Phylogenet. Evol.">
        <title>Genome-scale phylogeny and comparative genomics of the fungal order Sordariales.</title>
        <authorList>
            <person name="Hensen N."/>
            <person name="Bonometti L."/>
            <person name="Westerberg I."/>
            <person name="Brannstrom I.O."/>
            <person name="Guillou S."/>
            <person name="Cros-Aarteil S."/>
            <person name="Calhoun S."/>
            <person name="Haridas S."/>
            <person name="Kuo A."/>
            <person name="Mondo S."/>
            <person name="Pangilinan J."/>
            <person name="Riley R."/>
            <person name="LaButti K."/>
            <person name="Andreopoulos B."/>
            <person name="Lipzen A."/>
            <person name="Chen C."/>
            <person name="Yan M."/>
            <person name="Daum C."/>
            <person name="Ng V."/>
            <person name="Clum A."/>
            <person name="Steindorff A."/>
            <person name="Ohm R.A."/>
            <person name="Martin F."/>
            <person name="Silar P."/>
            <person name="Natvig D.O."/>
            <person name="Lalanne C."/>
            <person name="Gautier V."/>
            <person name="Ament-Velasquez S.L."/>
            <person name="Kruys A."/>
            <person name="Hutchinson M.I."/>
            <person name="Powell A.J."/>
            <person name="Barry K."/>
            <person name="Miller A.N."/>
            <person name="Grigoriev I.V."/>
            <person name="Debuchy R."/>
            <person name="Gladieux P."/>
            <person name="Hiltunen Thoren M."/>
            <person name="Johannesson H."/>
        </authorList>
    </citation>
    <scope>NUCLEOTIDE SEQUENCE</scope>
    <source>
        <strain evidence="2">CBS 990.96</strain>
    </source>
</reference>
<evidence type="ECO:0000313" key="3">
    <source>
        <dbReference type="Proteomes" id="UP001301958"/>
    </source>
</evidence>
<proteinExistence type="predicted"/>
<sequence>MTISRFSEEAASWDSNPFIHAATANAKTAILSRLGPSLSSLDILDLGCGTGLLSLALSSSVRSVTSIDAAQGMVDVLSSKLEAPDAPKNIRAVCILLENPNDPILSTDPVTGAQEPQAKKFDLVVSHLVLHHIPDLSAFLKTIHGVLKPGGQVMLTDFEDFGPEARRFHPESKMDGVERHGIKRTEIEGVLKDAGFQDTKVETAFEMEKAVESEPGKGDGTHLMNFPFLICQARK</sequence>
<protein>
    <submittedName>
        <fullName evidence="2">S-adenosyl-L-methionine-dependent methyltransferase</fullName>
    </submittedName>
</protein>
<dbReference type="SUPFAM" id="SSF53335">
    <property type="entry name" value="S-adenosyl-L-methionine-dependent methyltransferases"/>
    <property type="match status" value="1"/>
</dbReference>
<accession>A0AAN6YU45</accession>
<evidence type="ECO:0000313" key="2">
    <source>
        <dbReference type="EMBL" id="KAK4223002.1"/>
    </source>
</evidence>
<keyword evidence="2" id="KW-0489">Methyltransferase</keyword>
<reference evidence="2" key="2">
    <citation type="submission" date="2023-05" db="EMBL/GenBank/DDBJ databases">
        <authorList>
            <consortium name="Lawrence Berkeley National Laboratory"/>
            <person name="Steindorff A."/>
            <person name="Hensen N."/>
            <person name="Bonometti L."/>
            <person name="Westerberg I."/>
            <person name="Brannstrom I.O."/>
            <person name="Guillou S."/>
            <person name="Cros-Aarteil S."/>
            <person name="Calhoun S."/>
            <person name="Haridas S."/>
            <person name="Kuo A."/>
            <person name="Mondo S."/>
            <person name="Pangilinan J."/>
            <person name="Riley R."/>
            <person name="Labutti K."/>
            <person name="Andreopoulos B."/>
            <person name="Lipzen A."/>
            <person name="Chen C."/>
            <person name="Yanf M."/>
            <person name="Daum C."/>
            <person name="Ng V."/>
            <person name="Clum A."/>
            <person name="Ohm R."/>
            <person name="Martin F."/>
            <person name="Silar P."/>
            <person name="Natvig D."/>
            <person name="Lalanne C."/>
            <person name="Gautier V."/>
            <person name="Ament-Velasquez S.L."/>
            <person name="Kruys A."/>
            <person name="Hutchinson M.I."/>
            <person name="Powell A.J."/>
            <person name="Barry K."/>
            <person name="Miller A.N."/>
            <person name="Grigoriev I.V."/>
            <person name="Debuchy R."/>
            <person name="Gladieux P."/>
            <person name="Thoren M.H."/>
            <person name="Johannesson H."/>
        </authorList>
    </citation>
    <scope>NUCLEOTIDE SEQUENCE</scope>
    <source>
        <strain evidence="2">CBS 990.96</strain>
    </source>
</reference>
<evidence type="ECO:0000256" key="1">
    <source>
        <dbReference type="ARBA" id="ARBA00022679"/>
    </source>
</evidence>
<dbReference type="InterPro" id="IPR029063">
    <property type="entry name" value="SAM-dependent_MTases_sf"/>
</dbReference>